<gene>
    <name evidence="2" type="ORF">CPT34_33595</name>
</gene>
<feature type="compositionally biased region" description="Basic residues" evidence="1">
    <location>
        <begin position="16"/>
        <end position="27"/>
    </location>
</feature>
<comment type="caution">
    <text evidence="2">The sequence shown here is derived from an EMBL/GenBank/DDBJ whole genome shotgun (WGS) entry which is preliminary data.</text>
</comment>
<evidence type="ECO:0000313" key="3">
    <source>
        <dbReference type="Proteomes" id="UP000218807"/>
    </source>
</evidence>
<sequence>QQSKPVVKSNSEKNGYVRRAHGPRRRRDFMNDPAVTERRKAALAKLDAAE</sequence>
<feature type="compositionally biased region" description="Polar residues" evidence="1">
    <location>
        <begin position="1"/>
        <end position="13"/>
    </location>
</feature>
<reference evidence="2 3" key="1">
    <citation type="submission" date="2017-09" db="EMBL/GenBank/DDBJ databases">
        <title>Comparative genomics of rhizobia isolated from Phaseolus vulgaris in China.</title>
        <authorList>
            <person name="Tong W."/>
        </authorList>
    </citation>
    <scope>NUCLEOTIDE SEQUENCE [LARGE SCALE GENOMIC DNA]</scope>
    <source>
        <strain evidence="2 3">L101</strain>
    </source>
</reference>
<dbReference type="EMBL" id="NXDM01000093">
    <property type="protein sequence ID" value="PCK76807.1"/>
    <property type="molecule type" value="Genomic_DNA"/>
</dbReference>
<proteinExistence type="predicted"/>
<dbReference type="AlphaFoldDB" id="A0A2A5KIJ1"/>
<organism evidence="2 3">
    <name type="scientific">Rhizobium sophoriradicis</name>
    <dbReference type="NCBI Taxonomy" id="1535245"/>
    <lineage>
        <taxon>Bacteria</taxon>
        <taxon>Pseudomonadati</taxon>
        <taxon>Pseudomonadota</taxon>
        <taxon>Alphaproteobacteria</taxon>
        <taxon>Hyphomicrobiales</taxon>
        <taxon>Rhizobiaceae</taxon>
        <taxon>Rhizobium/Agrobacterium group</taxon>
        <taxon>Rhizobium</taxon>
    </lineage>
</organism>
<feature type="region of interest" description="Disordered" evidence="1">
    <location>
        <begin position="1"/>
        <end position="50"/>
    </location>
</feature>
<evidence type="ECO:0000256" key="1">
    <source>
        <dbReference type="SAM" id="MobiDB-lite"/>
    </source>
</evidence>
<evidence type="ECO:0000313" key="2">
    <source>
        <dbReference type="EMBL" id="PCK76807.1"/>
    </source>
</evidence>
<protein>
    <submittedName>
        <fullName evidence="2">ISNCY family transposase</fullName>
    </submittedName>
</protein>
<keyword evidence="3" id="KW-1185">Reference proteome</keyword>
<name>A0A2A5KIJ1_9HYPH</name>
<accession>A0A2A5KIJ1</accession>
<feature type="non-terminal residue" evidence="2">
    <location>
        <position position="1"/>
    </location>
</feature>
<dbReference type="Proteomes" id="UP000218807">
    <property type="component" value="Unassembled WGS sequence"/>
</dbReference>